<dbReference type="AlphaFoldDB" id="A0AAU9TEY8"/>
<comment type="subcellular location">
    <subcellularLocation>
        <location evidence="1">Membrane</location>
        <topology evidence="1">Multi-pass membrane protein</topology>
    </subcellularLocation>
</comment>
<feature type="transmembrane region" description="Helical" evidence="5">
    <location>
        <begin position="166"/>
        <end position="187"/>
    </location>
</feature>
<dbReference type="Gene3D" id="1.20.1250.20">
    <property type="entry name" value="MFS general substrate transporter like domains"/>
    <property type="match status" value="1"/>
</dbReference>
<reference evidence="6" key="1">
    <citation type="submission" date="2022-03" db="EMBL/GenBank/DDBJ databases">
        <authorList>
            <person name="Tunstrom K."/>
        </authorList>
    </citation>
    <scope>NUCLEOTIDE SEQUENCE</scope>
</reference>
<feature type="transmembrane region" description="Helical" evidence="5">
    <location>
        <begin position="103"/>
        <end position="121"/>
    </location>
</feature>
<dbReference type="Pfam" id="PF07690">
    <property type="entry name" value="MFS_1"/>
    <property type="match status" value="1"/>
</dbReference>
<protein>
    <recommendedName>
        <fullName evidence="8">Solute carrier family 46 member 3</fullName>
    </recommendedName>
</protein>
<dbReference type="PANTHER" id="PTHR23507">
    <property type="entry name" value="ZGC:174356"/>
    <property type="match status" value="1"/>
</dbReference>
<accession>A0AAU9TEY8</accession>
<keyword evidence="3 5" id="KW-1133">Transmembrane helix</keyword>
<evidence type="ECO:0000256" key="3">
    <source>
        <dbReference type="ARBA" id="ARBA00022989"/>
    </source>
</evidence>
<feature type="transmembrane region" description="Helical" evidence="5">
    <location>
        <begin position="329"/>
        <end position="347"/>
    </location>
</feature>
<feature type="transmembrane region" description="Helical" evidence="5">
    <location>
        <begin position="288"/>
        <end position="314"/>
    </location>
</feature>
<feature type="transmembrane region" description="Helical" evidence="5">
    <location>
        <begin position="359"/>
        <end position="385"/>
    </location>
</feature>
<evidence type="ECO:0000256" key="1">
    <source>
        <dbReference type="ARBA" id="ARBA00004141"/>
    </source>
</evidence>
<dbReference type="GO" id="GO:0016020">
    <property type="term" value="C:membrane"/>
    <property type="evidence" value="ECO:0007669"/>
    <property type="project" value="UniProtKB-SubCell"/>
</dbReference>
<feature type="transmembrane region" description="Helical" evidence="5">
    <location>
        <begin position="448"/>
        <end position="467"/>
    </location>
</feature>
<dbReference type="EMBL" id="CAKOGL010000004">
    <property type="protein sequence ID" value="CAH2085543.1"/>
    <property type="molecule type" value="Genomic_DNA"/>
</dbReference>
<evidence type="ECO:0008006" key="8">
    <source>
        <dbReference type="Google" id="ProtNLM"/>
    </source>
</evidence>
<dbReference type="GO" id="GO:0022857">
    <property type="term" value="F:transmembrane transporter activity"/>
    <property type="evidence" value="ECO:0007669"/>
    <property type="project" value="InterPro"/>
</dbReference>
<dbReference type="InterPro" id="IPR036259">
    <property type="entry name" value="MFS_trans_sf"/>
</dbReference>
<feature type="transmembrane region" description="Helical" evidence="5">
    <location>
        <begin position="230"/>
        <end position="249"/>
    </location>
</feature>
<evidence type="ECO:0000256" key="2">
    <source>
        <dbReference type="ARBA" id="ARBA00022692"/>
    </source>
</evidence>
<keyword evidence="2 5" id="KW-0812">Transmembrane</keyword>
<dbReference type="SUPFAM" id="SSF103473">
    <property type="entry name" value="MFS general substrate transporter"/>
    <property type="match status" value="1"/>
</dbReference>
<feature type="transmembrane region" description="Helical" evidence="5">
    <location>
        <begin position="133"/>
        <end position="154"/>
    </location>
</feature>
<proteinExistence type="predicted"/>
<evidence type="ECO:0000313" key="6">
    <source>
        <dbReference type="EMBL" id="CAH2085543.1"/>
    </source>
</evidence>
<keyword evidence="4 5" id="KW-0472">Membrane</keyword>
<name>A0AAU9TEY8_EUPED</name>
<gene>
    <name evidence="6" type="ORF">EEDITHA_LOCUS2005</name>
</gene>
<keyword evidence="7" id="KW-1185">Reference proteome</keyword>
<sequence>MTESSLDLQELEKLRSTTCNNETPSPKENDPENIHKWKIILEPALVGAMMAINLGQTSLQNFYLRTACSVDLGYSIEICRKGVGEEFRSAEAESQVIVSGINVSRSFVGLLISTVVLLFVGPWSDCSGRRKPLLILPLLGMCVMTTGVLLMLTFPGANTMQVLYAVQIPISLGGNFGLLLAASFSHIGDLCHATGRDVTRTMGTHRAAIQIAHVVGSVSGPLLYRRLGFYGVFPLVLLLQLSSLVYVILRVKDINVNRENKVSVLNWRLPLNSVRCLLRKREGNKRMVILLMLMVGLGDRVLLSAEVLLAYMFYRNKFQWDDVMFGSFLAYRNTISFIGTLLILNVLKRRLRLSDEMVGVLSCVSYMLATSSLILVSTTVFVFMIPGIGIISQGSQVVQRPLLNKQILPTEQGKIYGILGALESATQTLTSPLYSLLYTKTVSTLPDAWLIPGIILALIQLVSYLITKRLQNRQPDSSIQQEKNIALPVIEKNTDDTKDKDLILKETSSHTKDPL</sequence>
<evidence type="ECO:0000256" key="5">
    <source>
        <dbReference type="SAM" id="Phobius"/>
    </source>
</evidence>
<dbReference type="InterPro" id="IPR011701">
    <property type="entry name" value="MFS"/>
</dbReference>
<dbReference type="PANTHER" id="PTHR23507:SF1">
    <property type="entry name" value="FI18259P1-RELATED"/>
    <property type="match status" value="1"/>
</dbReference>
<dbReference type="Proteomes" id="UP001153954">
    <property type="component" value="Unassembled WGS sequence"/>
</dbReference>
<evidence type="ECO:0000313" key="7">
    <source>
        <dbReference type="Proteomes" id="UP001153954"/>
    </source>
</evidence>
<evidence type="ECO:0000256" key="4">
    <source>
        <dbReference type="ARBA" id="ARBA00023136"/>
    </source>
</evidence>
<comment type="caution">
    <text evidence="6">The sequence shown here is derived from an EMBL/GenBank/DDBJ whole genome shotgun (WGS) entry which is preliminary data.</text>
</comment>
<organism evidence="6 7">
    <name type="scientific">Euphydryas editha</name>
    <name type="common">Edith's checkerspot</name>
    <dbReference type="NCBI Taxonomy" id="104508"/>
    <lineage>
        <taxon>Eukaryota</taxon>
        <taxon>Metazoa</taxon>
        <taxon>Ecdysozoa</taxon>
        <taxon>Arthropoda</taxon>
        <taxon>Hexapoda</taxon>
        <taxon>Insecta</taxon>
        <taxon>Pterygota</taxon>
        <taxon>Neoptera</taxon>
        <taxon>Endopterygota</taxon>
        <taxon>Lepidoptera</taxon>
        <taxon>Glossata</taxon>
        <taxon>Ditrysia</taxon>
        <taxon>Papilionoidea</taxon>
        <taxon>Nymphalidae</taxon>
        <taxon>Nymphalinae</taxon>
        <taxon>Euphydryas</taxon>
    </lineage>
</organism>